<dbReference type="InterPro" id="IPR025525">
    <property type="entry name" value="hAT-like_transposase_RNase-H"/>
</dbReference>
<dbReference type="PANTHER" id="PTHR23272:SF187">
    <property type="entry name" value="AC9 TRANSPOSASE-RELATED"/>
    <property type="match status" value="1"/>
</dbReference>
<organism evidence="2">
    <name type="scientific">Brassica napus</name>
    <name type="common">Rape</name>
    <dbReference type="NCBI Taxonomy" id="3708"/>
    <lineage>
        <taxon>Eukaryota</taxon>
        <taxon>Viridiplantae</taxon>
        <taxon>Streptophyta</taxon>
        <taxon>Embryophyta</taxon>
        <taxon>Tracheophyta</taxon>
        <taxon>Spermatophyta</taxon>
        <taxon>Magnoliopsida</taxon>
        <taxon>eudicotyledons</taxon>
        <taxon>Gunneridae</taxon>
        <taxon>Pentapetalae</taxon>
        <taxon>rosids</taxon>
        <taxon>malvids</taxon>
        <taxon>Brassicales</taxon>
        <taxon>Brassicaceae</taxon>
        <taxon>Brassiceae</taxon>
        <taxon>Brassica</taxon>
    </lineage>
</organism>
<dbReference type="GO" id="GO:0003677">
    <property type="term" value="F:DNA binding"/>
    <property type="evidence" value="ECO:0007669"/>
    <property type="project" value="InterPro"/>
</dbReference>
<accession>A0A816KXQ3</accession>
<dbReference type="EMBL" id="HG994369">
    <property type="protein sequence ID" value="CAF1929218.1"/>
    <property type="molecule type" value="Genomic_DNA"/>
</dbReference>
<sequence length="189" mass="22191">MEKLKRFLVIFYNNTLVVSASLKVNSYKCYGEIVTIERNLTSLACNLVPDLKLKAEDMLQKFLKYWDGMKNVNRMLILASIIDHRRKMTYPNLCFEKLYGKDSKEAKEMSESVLDLLTSMFNEYAGRFKGVSTGYSQSKQTKYVVVQESQDQLDRLKLVVEDFRYFRMDSEYMNLIDDSGNELRDELEM</sequence>
<dbReference type="AlphaFoldDB" id="A0A816KXQ3"/>
<dbReference type="Pfam" id="PF14372">
    <property type="entry name" value="hAT-like_RNase-H"/>
    <property type="match status" value="1"/>
</dbReference>
<reference evidence="2" key="1">
    <citation type="submission" date="2021-01" db="EMBL/GenBank/DDBJ databases">
        <authorList>
            <consortium name="Genoscope - CEA"/>
            <person name="William W."/>
        </authorList>
    </citation>
    <scope>NUCLEOTIDE SEQUENCE</scope>
</reference>
<protein>
    <submittedName>
        <fullName evidence="2">(rape) hypothetical protein</fullName>
    </submittedName>
</protein>
<gene>
    <name evidence="2" type="ORF">DARMORV10_C05P31980.1</name>
</gene>
<evidence type="ECO:0000259" key="1">
    <source>
        <dbReference type="Pfam" id="PF14372"/>
    </source>
</evidence>
<dbReference type="PANTHER" id="PTHR23272">
    <property type="entry name" value="BED FINGER-RELATED"/>
    <property type="match status" value="1"/>
</dbReference>
<dbReference type="Proteomes" id="UP001295469">
    <property type="component" value="Chromosome C05"/>
</dbReference>
<name>A0A816KXQ3_BRANA</name>
<proteinExistence type="predicted"/>
<feature type="domain" description="hAT-like transposase RNase-H fold" evidence="1">
    <location>
        <begin position="29"/>
        <end position="124"/>
    </location>
</feature>
<evidence type="ECO:0000313" key="2">
    <source>
        <dbReference type="EMBL" id="CAF1929218.1"/>
    </source>
</evidence>